<dbReference type="Gene3D" id="3.40.1360.10">
    <property type="match status" value="1"/>
</dbReference>
<evidence type="ECO:0000256" key="9">
    <source>
        <dbReference type="ARBA" id="ARBA00022842"/>
    </source>
</evidence>
<dbReference type="Gene3D" id="3.90.980.10">
    <property type="entry name" value="DNA primase, catalytic core, N-terminal domain"/>
    <property type="match status" value="1"/>
</dbReference>
<dbReference type="GO" id="GO:0005737">
    <property type="term" value="C:cytoplasm"/>
    <property type="evidence" value="ECO:0007669"/>
    <property type="project" value="TreeGrafter"/>
</dbReference>
<evidence type="ECO:0000313" key="18">
    <source>
        <dbReference type="Proteomes" id="UP000178349"/>
    </source>
</evidence>
<keyword evidence="6 12" id="KW-0479">Metal-binding</keyword>
<evidence type="ECO:0000256" key="15">
    <source>
        <dbReference type="SAM" id="Coils"/>
    </source>
</evidence>
<dbReference type="Proteomes" id="UP000178349">
    <property type="component" value="Unassembled WGS sequence"/>
</dbReference>
<keyword evidence="8 12" id="KW-0862">Zinc</keyword>
<dbReference type="GO" id="GO:0008270">
    <property type="term" value="F:zinc ion binding"/>
    <property type="evidence" value="ECO:0007669"/>
    <property type="project" value="UniProtKB-UniRule"/>
</dbReference>
<comment type="catalytic activity">
    <reaction evidence="12">
        <text>ssDNA + n NTP = ssDNA/pppN(pN)n-1 hybrid + (n-1) diphosphate.</text>
        <dbReference type="EC" id="2.7.7.101"/>
    </reaction>
</comment>
<name>A0A1F6NRL0_9BACT</name>
<keyword evidence="11 12" id="KW-0804">Transcription</keyword>
<dbReference type="InterPro" id="IPR006171">
    <property type="entry name" value="TOPRIM_dom"/>
</dbReference>
<comment type="caution">
    <text evidence="17">The sequence shown here is derived from an EMBL/GenBank/DDBJ whole genome shotgun (WGS) entry which is preliminary data.</text>
</comment>
<dbReference type="GO" id="GO:0003677">
    <property type="term" value="F:DNA binding"/>
    <property type="evidence" value="ECO:0007669"/>
    <property type="project" value="UniProtKB-KW"/>
</dbReference>
<keyword evidence="2 12" id="KW-0639">Primosome</keyword>
<organism evidence="17 18">
    <name type="scientific">Candidatus Magasanikbacteria bacterium RIFOXYC12_FULL_33_11</name>
    <dbReference type="NCBI Taxonomy" id="1798701"/>
    <lineage>
        <taxon>Bacteria</taxon>
        <taxon>Candidatus Magasanikiibacteriota</taxon>
    </lineage>
</organism>
<dbReference type="InterPro" id="IPR036977">
    <property type="entry name" value="DNA_primase_Znf_CHC2"/>
</dbReference>
<comment type="similarity">
    <text evidence="12 13">Belongs to the DnaG primase family.</text>
</comment>
<dbReference type="HAMAP" id="MF_00974">
    <property type="entry name" value="DNA_primase_DnaG"/>
    <property type="match status" value="1"/>
</dbReference>
<dbReference type="SUPFAM" id="SSF57783">
    <property type="entry name" value="Zinc beta-ribbon"/>
    <property type="match status" value="1"/>
</dbReference>
<dbReference type="FunFam" id="3.90.580.10:FF:000001">
    <property type="entry name" value="DNA primase"/>
    <property type="match status" value="1"/>
</dbReference>
<dbReference type="GO" id="GO:0003899">
    <property type="term" value="F:DNA-directed RNA polymerase activity"/>
    <property type="evidence" value="ECO:0007669"/>
    <property type="project" value="UniProtKB-UniRule"/>
</dbReference>
<keyword evidence="10 12" id="KW-0238">DNA-binding</keyword>
<dbReference type="Pfam" id="PF08275">
    <property type="entry name" value="DNAG_N"/>
    <property type="match status" value="1"/>
</dbReference>
<evidence type="ECO:0000256" key="10">
    <source>
        <dbReference type="ARBA" id="ARBA00023125"/>
    </source>
</evidence>
<dbReference type="CDD" id="cd03364">
    <property type="entry name" value="TOPRIM_DnaG_primases"/>
    <property type="match status" value="1"/>
</dbReference>
<evidence type="ECO:0000256" key="7">
    <source>
        <dbReference type="ARBA" id="ARBA00022771"/>
    </source>
</evidence>
<reference evidence="17 18" key="1">
    <citation type="journal article" date="2016" name="Nat. Commun.">
        <title>Thousands of microbial genomes shed light on interconnected biogeochemical processes in an aquifer system.</title>
        <authorList>
            <person name="Anantharaman K."/>
            <person name="Brown C.T."/>
            <person name="Hug L.A."/>
            <person name="Sharon I."/>
            <person name="Castelle C.J."/>
            <person name="Probst A.J."/>
            <person name="Thomas B.C."/>
            <person name="Singh A."/>
            <person name="Wilkins M.J."/>
            <person name="Karaoz U."/>
            <person name="Brodie E.L."/>
            <person name="Williams K.H."/>
            <person name="Hubbard S.S."/>
            <person name="Banfield J.F."/>
        </authorList>
    </citation>
    <scope>NUCLEOTIDE SEQUENCE [LARGE SCALE GENOMIC DNA]</scope>
</reference>
<evidence type="ECO:0000256" key="13">
    <source>
        <dbReference type="PIRNR" id="PIRNR002811"/>
    </source>
</evidence>
<feature type="zinc finger region" description="CHC2-type" evidence="12 14">
    <location>
        <begin position="34"/>
        <end position="58"/>
    </location>
</feature>
<evidence type="ECO:0000256" key="2">
    <source>
        <dbReference type="ARBA" id="ARBA00022515"/>
    </source>
</evidence>
<dbReference type="SMART" id="SM00400">
    <property type="entry name" value="ZnF_CHCC"/>
    <property type="match status" value="1"/>
</dbReference>
<dbReference type="GO" id="GO:1990077">
    <property type="term" value="C:primosome complex"/>
    <property type="evidence" value="ECO:0007669"/>
    <property type="project" value="UniProtKB-KW"/>
</dbReference>
<dbReference type="EC" id="2.7.7.101" evidence="12"/>
<evidence type="ECO:0000256" key="5">
    <source>
        <dbReference type="ARBA" id="ARBA00022705"/>
    </source>
</evidence>
<evidence type="ECO:0000256" key="8">
    <source>
        <dbReference type="ARBA" id="ARBA00022833"/>
    </source>
</evidence>
<dbReference type="InterPro" id="IPR034151">
    <property type="entry name" value="TOPRIM_DnaG_bac"/>
</dbReference>
<comment type="subunit">
    <text evidence="12">Monomer. Interacts with DnaB.</text>
</comment>
<sequence>MSDINLIKEKIDVVDLIGEYVQLKPAGVNHKGLCPFHHEKSPSFMVNRERQNWHCFGCAKGGDIFTFVQEIEGMEFREALKYLADKAGVQLTNTFQNQAETNLKNRLKEINKDASHFFYNFLLKMPASKDARDYLQNRGLTQETIDNWQIGFVPEQWDLLTQYLLKKGHSIDDLVISGLTIKRDNANAQTYQGFYDRFRGRIMFPIWDVHDGVVGFTGRVLVETEKSGGKYVNTPQTPLFDKSRIVFALNKAKKEIKAKDLTVLVEGQMDVIACHQAGMTNVVATSGTALTSEQIKLLKRYSNNISMAFDSDNAGEKAARRGIELAIAQGVNVKIIQIPEGAGKDPDECIKNNKEVWFDSVNKASEVMDWYFERAFLKKDIHNPKDKQDISFELLSIIQYIPYPVVLDHWLQELSHRLLTDIDVLRKELDRIRNEEKKVPEIRNKQAEVKKPELVLPLTRLESLIERFLALYLRFPEKIKDISNLFSIDLSLSTGKYSALYEKLKAVYNDENNDISHVREYFNTENQENIVDVLLMQGEKDFLDFGDKEALKDLQDLSKIIRQEWLKIERTRLQNEISLAESSGDNSKVDELMTQFQKLI</sequence>
<dbReference type="Pfam" id="PF13155">
    <property type="entry name" value="Toprim_2"/>
    <property type="match status" value="1"/>
</dbReference>
<dbReference type="PIRSF" id="PIRSF002811">
    <property type="entry name" value="DnaG"/>
    <property type="match status" value="1"/>
</dbReference>
<proteinExistence type="inferred from homology"/>
<dbReference type="InterPro" id="IPR002694">
    <property type="entry name" value="Znf_CHC2"/>
</dbReference>
<evidence type="ECO:0000256" key="3">
    <source>
        <dbReference type="ARBA" id="ARBA00022679"/>
    </source>
</evidence>
<dbReference type="NCBIfam" id="TIGR01391">
    <property type="entry name" value="dnaG"/>
    <property type="match status" value="1"/>
</dbReference>
<keyword evidence="5 12" id="KW-0235">DNA replication</keyword>
<keyword evidence="7 12" id="KW-0863">Zinc-finger</keyword>
<dbReference type="Pfam" id="PF01807">
    <property type="entry name" value="Zn_ribbon_DnaG"/>
    <property type="match status" value="1"/>
</dbReference>
<dbReference type="InterPro" id="IPR013264">
    <property type="entry name" value="DNAG_N"/>
</dbReference>
<evidence type="ECO:0000256" key="1">
    <source>
        <dbReference type="ARBA" id="ARBA00022478"/>
    </source>
</evidence>
<comment type="cofactor">
    <cofactor evidence="12 13 14">
        <name>Zn(2+)</name>
        <dbReference type="ChEBI" id="CHEBI:29105"/>
    </cofactor>
    <text evidence="12 13 14">Binds 1 zinc ion per monomer.</text>
</comment>
<dbReference type="PROSITE" id="PS50880">
    <property type="entry name" value="TOPRIM"/>
    <property type="match status" value="1"/>
</dbReference>
<dbReference type="GO" id="GO:0006269">
    <property type="term" value="P:DNA replication, synthesis of primer"/>
    <property type="evidence" value="ECO:0007669"/>
    <property type="project" value="UniProtKB-UniRule"/>
</dbReference>
<evidence type="ECO:0000259" key="16">
    <source>
        <dbReference type="PROSITE" id="PS50880"/>
    </source>
</evidence>
<keyword evidence="4 12" id="KW-0548">Nucleotidyltransferase</keyword>
<dbReference type="InterPro" id="IPR006295">
    <property type="entry name" value="DNA_primase_DnaG"/>
</dbReference>
<dbReference type="PANTHER" id="PTHR30313:SF2">
    <property type="entry name" value="DNA PRIMASE"/>
    <property type="match status" value="1"/>
</dbReference>
<keyword evidence="9" id="KW-0460">Magnesium</keyword>
<evidence type="ECO:0000256" key="4">
    <source>
        <dbReference type="ARBA" id="ARBA00022695"/>
    </source>
</evidence>
<dbReference type="GO" id="GO:0000428">
    <property type="term" value="C:DNA-directed RNA polymerase complex"/>
    <property type="evidence" value="ECO:0007669"/>
    <property type="project" value="UniProtKB-KW"/>
</dbReference>
<comment type="function">
    <text evidence="12 13">RNA polymerase that catalyzes the synthesis of short RNA molecules used as primers for DNA polymerase during DNA replication.</text>
</comment>
<gene>
    <name evidence="12" type="primary">dnaG</name>
    <name evidence="17" type="ORF">A2493_02645</name>
</gene>
<keyword evidence="15" id="KW-0175">Coiled coil</keyword>
<evidence type="ECO:0000256" key="14">
    <source>
        <dbReference type="PIRSR" id="PIRSR002811-1"/>
    </source>
</evidence>
<dbReference type="Gene3D" id="3.90.580.10">
    <property type="entry name" value="Zinc finger, CHC2-type domain"/>
    <property type="match status" value="1"/>
</dbReference>
<keyword evidence="1 12" id="KW-0240">DNA-directed RNA polymerase</keyword>
<evidence type="ECO:0000313" key="17">
    <source>
        <dbReference type="EMBL" id="OGH86582.1"/>
    </source>
</evidence>
<dbReference type="PANTHER" id="PTHR30313">
    <property type="entry name" value="DNA PRIMASE"/>
    <property type="match status" value="1"/>
</dbReference>
<dbReference type="AlphaFoldDB" id="A0A1F6NRL0"/>
<accession>A0A1F6NRL0</accession>
<protein>
    <recommendedName>
        <fullName evidence="12 13">DNA primase</fullName>
        <ecNumber evidence="12">2.7.7.101</ecNumber>
    </recommendedName>
</protein>
<comment type="domain">
    <text evidence="12">Contains an N-terminal zinc-binding domain, a central core domain that contains the primase activity, and a C-terminal DnaB-binding domain.</text>
</comment>
<feature type="coiled-coil region" evidence="15">
    <location>
        <begin position="415"/>
        <end position="445"/>
    </location>
</feature>
<keyword evidence="3 12" id="KW-0808">Transferase</keyword>
<dbReference type="InterPro" id="IPR030846">
    <property type="entry name" value="DnaG_bac"/>
</dbReference>
<evidence type="ECO:0000256" key="11">
    <source>
        <dbReference type="ARBA" id="ARBA00023163"/>
    </source>
</evidence>
<dbReference type="InterPro" id="IPR016136">
    <property type="entry name" value="DNA_helicase_N/primase_C"/>
</dbReference>
<evidence type="ECO:0000256" key="12">
    <source>
        <dbReference type="HAMAP-Rule" id="MF_00974"/>
    </source>
</evidence>
<feature type="domain" description="Toprim" evidence="16">
    <location>
        <begin position="260"/>
        <end position="341"/>
    </location>
</feature>
<dbReference type="Gene3D" id="1.10.860.10">
    <property type="entry name" value="DNAb Helicase, Chain A"/>
    <property type="match status" value="1"/>
</dbReference>
<dbReference type="SUPFAM" id="SSF56731">
    <property type="entry name" value="DNA primase core"/>
    <property type="match status" value="1"/>
</dbReference>
<dbReference type="EMBL" id="MFQW01000011">
    <property type="protein sequence ID" value="OGH86582.1"/>
    <property type="molecule type" value="Genomic_DNA"/>
</dbReference>
<dbReference type="SMART" id="SM00493">
    <property type="entry name" value="TOPRIM"/>
    <property type="match status" value="1"/>
</dbReference>
<dbReference type="InterPro" id="IPR050219">
    <property type="entry name" value="DnaG_primase"/>
</dbReference>
<evidence type="ECO:0000256" key="6">
    <source>
        <dbReference type="ARBA" id="ARBA00022723"/>
    </source>
</evidence>
<dbReference type="InterPro" id="IPR037068">
    <property type="entry name" value="DNA_primase_core_N_sf"/>
</dbReference>